<gene>
    <name evidence="2" type="ORF">D9K81_15890</name>
</gene>
<name>A0ABX9TRW4_9GAMM</name>
<proteinExistence type="predicted"/>
<reference evidence="2 3" key="1">
    <citation type="submission" date="2018-09" db="EMBL/GenBank/DDBJ databases">
        <title>The draft genome of Acinetobacter sp. strains.</title>
        <authorList>
            <person name="Qin J."/>
            <person name="Feng Y."/>
            <person name="Zong Z."/>
        </authorList>
    </citation>
    <scope>NUCLEOTIDE SEQUENCE [LARGE SCALE GENOMIC DNA]</scope>
    <source>
        <strain evidence="2 3">WCHAc060005</strain>
    </source>
</reference>
<dbReference type="RefSeq" id="WP_120375907.1">
    <property type="nucleotide sequence ID" value="NZ_RCHC01000023.1"/>
</dbReference>
<keyword evidence="3" id="KW-1185">Reference proteome</keyword>
<organism evidence="2 3">
    <name type="scientific">Acinetobacter chengduensis</name>
    <dbReference type="NCBI Taxonomy" id="2420890"/>
    <lineage>
        <taxon>Bacteria</taxon>
        <taxon>Pseudomonadati</taxon>
        <taxon>Pseudomonadota</taxon>
        <taxon>Gammaproteobacteria</taxon>
        <taxon>Moraxellales</taxon>
        <taxon>Moraxellaceae</taxon>
        <taxon>Acinetobacter</taxon>
    </lineage>
</organism>
<dbReference type="Proteomes" id="UP000280271">
    <property type="component" value="Unassembled WGS sequence"/>
</dbReference>
<dbReference type="InterPro" id="IPR009799">
    <property type="entry name" value="EthD_dom"/>
</dbReference>
<protein>
    <recommendedName>
        <fullName evidence="1">EthD domain-containing protein</fullName>
    </recommendedName>
</protein>
<accession>A0ABX9TRW4</accession>
<sequence>MIKRMGLFQRREDLTQTQFSAYWAKKHSPLVMRMPQFICYTQNHRVDLLPNFTAQHPAFHIDGIAEMYWQTEAQMLQDFNSQRAIELLRQDECEFMSRISVCIVDEAKLHGLQAELKILLCLSDVDALVSEQTLRQVLPNLAGIQRSNVQQVMNRPQLPTLLDVPQQFFSLWYDQYAHVLADFESESWQTFYAQNFQQIQRISLLMVHPFKVRENNK</sequence>
<evidence type="ECO:0000259" key="1">
    <source>
        <dbReference type="Pfam" id="PF07110"/>
    </source>
</evidence>
<dbReference type="InterPro" id="IPR011008">
    <property type="entry name" value="Dimeric_a/b-barrel"/>
</dbReference>
<dbReference type="EMBL" id="RCHC01000023">
    <property type="protein sequence ID" value="RLL18151.1"/>
    <property type="molecule type" value="Genomic_DNA"/>
</dbReference>
<dbReference type="Gene3D" id="3.30.70.100">
    <property type="match status" value="1"/>
</dbReference>
<dbReference type="Pfam" id="PF07110">
    <property type="entry name" value="EthD"/>
    <property type="match status" value="1"/>
</dbReference>
<comment type="caution">
    <text evidence="2">The sequence shown here is derived from an EMBL/GenBank/DDBJ whole genome shotgun (WGS) entry which is preliminary data.</text>
</comment>
<feature type="domain" description="EthD" evidence="1">
    <location>
        <begin position="11"/>
        <end position="97"/>
    </location>
</feature>
<evidence type="ECO:0000313" key="3">
    <source>
        <dbReference type="Proteomes" id="UP000280271"/>
    </source>
</evidence>
<dbReference type="SUPFAM" id="SSF54909">
    <property type="entry name" value="Dimeric alpha+beta barrel"/>
    <property type="match status" value="1"/>
</dbReference>
<evidence type="ECO:0000313" key="2">
    <source>
        <dbReference type="EMBL" id="RLL18151.1"/>
    </source>
</evidence>